<dbReference type="GO" id="GO:0055085">
    <property type="term" value="P:transmembrane transport"/>
    <property type="evidence" value="ECO:0007669"/>
    <property type="project" value="InterPro"/>
</dbReference>
<keyword evidence="9" id="KW-1185">Reference proteome</keyword>
<dbReference type="GO" id="GO:0031460">
    <property type="term" value="P:glycine betaine transport"/>
    <property type="evidence" value="ECO:0007669"/>
    <property type="project" value="TreeGrafter"/>
</dbReference>
<gene>
    <name evidence="8" type="ORF">FHK04_11150</name>
</gene>
<evidence type="ECO:0000256" key="6">
    <source>
        <dbReference type="RuleBase" id="RU363032"/>
    </source>
</evidence>
<evidence type="ECO:0000256" key="4">
    <source>
        <dbReference type="ARBA" id="ARBA00022989"/>
    </source>
</evidence>
<evidence type="ECO:0000313" key="9">
    <source>
        <dbReference type="Proteomes" id="UP000313395"/>
    </source>
</evidence>
<evidence type="ECO:0000256" key="5">
    <source>
        <dbReference type="ARBA" id="ARBA00023136"/>
    </source>
</evidence>
<evidence type="ECO:0000313" key="8">
    <source>
        <dbReference type="EMBL" id="TNV68741.1"/>
    </source>
</evidence>
<feature type="domain" description="ABC transmembrane type-1" evidence="7">
    <location>
        <begin position="27"/>
        <end position="207"/>
    </location>
</feature>
<dbReference type="SUPFAM" id="SSF161098">
    <property type="entry name" value="MetI-like"/>
    <property type="match status" value="1"/>
</dbReference>
<keyword evidence="4 6" id="KW-1133">Transmembrane helix</keyword>
<dbReference type="Proteomes" id="UP000313395">
    <property type="component" value="Unassembled WGS sequence"/>
</dbReference>
<name>A0A5C5E6X3_9LACT</name>
<evidence type="ECO:0000259" key="7">
    <source>
        <dbReference type="PROSITE" id="PS50928"/>
    </source>
</evidence>
<keyword evidence="2 6" id="KW-0813">Transport</keyword>
<dbReference type="GO" id="GO:0005886">
    <property type="term" value="C:plasma membrane"/>
    <property type="evidence" value="ECO:0007669"/>
    <property type="project" value="UniProtKB-SubCell"/>
</dbReference>
<evidence type="ECO:0000256" key="3">
    <source>
        <dbReference type="ARBA" id="ARBA00022692"/>
    </source>
</evidence>
<dbReference type="AlphaFoldDB" id="A0A5C5E6X3"/>
<evidence type="ECO:0000256" key="1">
    <source>
        <dbReference type="ARBA" id="ARBA00004141"/>
    </source>
</evidence>
<dbReference type="Pfam" id="PF00528">
    <property type="entry name" value="BPD_transp_1"/>
    <property type="match status" value="1"/>
</dbReference>
<organism evidence="8 9">
    <name type="scientific">Trichococcus shcherbakoviae subsp. psychrophilus</name>
    <dbReference type="NCBI Taxonomy" id="2585775"/>
    <lineage>
        <taxon>Bacteria</taxon>
        <taxon>Bacillati</taxon>
        <taxon>Bacillota</taxon>
        <taxon>Bacilli</taxon>
        <taxon>Lactobacillales</taxon>
        <taxon>Carnobacteriaceae</taxon>
        <taxon>Trichococcus</taxon>
    </lineage>
</organism>
<dbReference type="InterPro" id="IPR051204">
    <property type="entry name" value="ABC_transp_perm/SBD"/>
</dbReference>
<comment type="similarity">
    <text evidence="6">Belongs to the binding-protein-dependent transport system permease family.</text>
</comment>
<dbReference type="PANTHER" id="PTHR30177:SF4">
    <property type="entry name" value="OSMOPROTECTANT IMPORT PERMEASE PROTEIN OSMW"/>
    <property type="match status" value="1"/>
</dbReference>
<feature type="transmembrane region" description="Helical" evidence="6">
    <location>
        <begin position="156"/>
        <end position="176"/>
    </location>
</feature>
<evidence type="ECO:0000256" key="2">
    <source>
        <dbReference type="ARBA" id="ARBA00022448"/>
    </source>
</evidence>
<protein>
    <submittedName>
        <fullName evidence="8">ABC transporter permease</fullName>
    </submittedName>
</protein>
<dbReference type="PROSITE" id="PS50928">
    <property type="entry name" value="ABC_TM1"/>
    <property type="match status" value="1"/>
</dbReference>
<keyword evidence="5 6" id="KW-0472">Membrane</keyword>
<dbReference type="InterPro" id="IPR035906">
    <property type="entry name" value="MetI-like_sf"/>
</dbReference>
<dbReference type="InterPro" id="IPR000515">
    <property type="entry name" value="MetI-like"/>
</dbReference>
<keyword evidence="3 6" id="KW-0812">Transmembrane</keyword>
<comment type="caution">
    <text evidence="8">The sequence shown here is derived from an EMBL/GenBank/DDBJ whole genome shotgun (WGS) entry which is preliminary data.</text>
</comment>
<dbReference type="Gene3D" id="1.10.3720.10">
    <property type="entry name" value="MetI-like"/>
    <property type="match status" value="1"/>
</dbReference>
<feature type="transmembrane region" description="Helical" evidence="6">
    <location>
        <begin position="188"/>
        <end position="207"/>
    </location>
</feature>
<dbReference type="EMBL" id="VENO01000003">
    <property type="protein sequence ID" value="TNV68741.1"/>
    <property type="molecule type" value="Genomic_DNA"/>
</dbReference>
<feature type="transmembrane region" description="Helical" evidence="6">
    <location>
        <begin position="31"/>
        <end position="53"/>
    </location>
</feature>
<dbReference type="FunFam" id="1.10.3720.10:FF:000001">
    <property type="entry name" value="Glycine betaine ABC transporter, permease"/>
    <property type="match status" value="1"/>
</dbReference>
<comment type="subcellular location">
    <subcellularLocation>
        <location evidence="6">Cell membrane</location>
        <topology evidence="6">Multi-pass membrane protein</topology>
    </subcellularLocation>
    <subcellularLocation>
        <location evidence="1">Membrane</location>
        <topology evidence="1">Multi-pass membrane protein</topology>
    </subcellularLocation>
</comment>
<dbReference type="CDD" id="cd06261">
    <property type="entry name" value="TM_PBP2"/>
    <property type="match status" value="1"/>
</dbReference>
<reference evidence="8 9" key="1">
    <citation type="submission" date="2019-06" db="EMBL/GenBank/DDBJ databases">
        <title>Description Trichococcus psychrophilus sp. nov., isolated from a cold spring, by genomic and phenotypic analyses.</title>
        <authorList>
            <person name="Zakharyuk A."/>
        </authorList>
    </citation>
    <scope>NUCLEOTIDE SEQUENCE [LARGE SCALE GENOMIC DNA]</scope>
    <source>
        <strain evidence="8 9">SKBG</strain>
    </source>
</reference>
<accession>A0A5C5E6X3</accession>
<sequence>MNLSEMNTLQQLLYYYRENASYVFEQFTRHFLISIYGVLFAAIVAIPLGFWIARNKKLADWIIGAANVIQTIPSLALLSILMLGLGLGSDTVIATVFLYSLLPIIKNTYTGVRNVDAALLDTGKGMGMTRMQLTYLVELPLSLSVIMAGLRNALVVAIGITAIGTFIGAGGLGDIISRGVNATNGTAIILAGAIPTALMAVLADWLLGLMEKRLDPSSKVKRNR</sequence>
<dbReference type="PANTHER" id="PTHR30177">
    <property type="entry name" value="GLYCINE BETAINE/L-PROLINE TRANSPORT SYSTEM PERMEASE PROTEIN PROW"/>
    <property type="match status" value="1"/>
</dbReference>
<proteinExistence type="inferred from homology"/>